<accession>A0A0J6GFN5</accession>
<comment type="caution">
    <text evidence="7">The sequence shown here is derived from an EMBL/GenBank/DDBJ whole genome shotgun (WGS) entry which is preliminary data.</text>
</comment>
<reference evidence="7" key="1">
    <citation type="submission" date="2016-10" db="EMBL/GenBank/DDBJ databases">
        <authorList>
            <person name="Varghese N."/>
            <person name="Submissions S."/>
        </authorList>
    </citation>
    <scope>NUCLEOTIDE SEQUENCE [LARGE SCALE GENOMIC DNA]</scope>
    <source>
        <strain evidence="7">LMG 25555</strain>
    </source>
</reference>
<sequence length="159" mass="16145">MRFSLSLAAALACTPAFAATDTVTINVSGTLTRPPCTLTSSKTLSANFGSLPYDQIASAPLIDIPVTLSCPSNSSLNISIKAASAVSGSTTQASAGKSNLAYSLLWNSDNSAANITGVKRSLTNQSGAVNLSLKAKLIALGALTEGAFSTTAVINIEYL</sequence>
<dbReference type="Proteomes" id="UP000183613">
    <property type="component" value="Unassembled WGS sequence"/>
</dbReference>
<evidence type="ECO:0000259" key="6">
    <source>
        <dbReference type="Pfam" id="PF00419"/>
    </source>
</evidence>
<dbReference type="InterPro" id="IPR000259">
    <property type="entry name" value="Adhesion_dom_fimbrial"/>
</dbReference>
<comment type="subcellular location">
    <subcellularLocation>
        <location evidence="1">Fimbrium</location>
    </subcellularLocation>
</comment>
<gene>
    <name evidence="7" type="ORF">SAMN04489800_0054</name>
</gene>
<dbReference type="GO" id="GO:0043709">
    <property type="term" value="P:cell adhesion involved in single-species biofilm formation"/>
    <property type="evidence" value="ECO:0007669"/>
    <property type="project" value="TreeGrafter"/>
</dbReference>
<evidence type="ECO:0000313" key="8">
    <source>
        <dbReference type="Proteomes" id="UP000183613"/>
    </source>
</evidence>
<feature type="chain" id="PRO_5009777276" evidence="5">
    <location>
        <begin position="19"/>
        <end position="159"/>
    </location>
</feature>
<dbReference type="RefSeq" id="WP_048360158.1">
    <property type="nucleotide sequence ID" value="NZ_FNUD01000002.1"/>
</dbReference>
<dbReference type="Pfam" id="PF00419">
    <property type="entry name" value="Fimbrial"/>
    <property type="match status" value="1"/>
</dbReference>
<dbReference type="OrthoDB" id="6871155at2"/>
<dbReference type="InterPro" id="IPR008966">
    <property type="entry name" value="Adhesion_dom_sf"/>
</dbReference>
<protein>
    <submittedName>
        <fullName evidence="7">Minor fimbrial subunit</fullName>
    </submittedName>
</protein>
<evidence type="ECO:0000313" key="7">
    <source>
        <dbReference type="EMBL" id="SEE14938.1"/>
    </source>
</evidence>
<dbReference type="GO" id="GO:0009289">
    <property type="term" value="C:pilus"/>
    <property type="evidence" value="ECO:0007669"/>
    <property type="project" value="UniProtKB-SubCell"/>
</dbReference>
<dbReference type="Gene3D" id="2.60.40.1090">
    <property type="entry name" value="Fimbrial-type adhesion domain"/>
    <property type="match status" value="1"/>
</dbReference>
<evidence type="ECO:0000256" key="5">
    <source>
        <dbReference type="SAM" id="SignalP"/>
    </source>
</evidence>
<proteinExistence type="inferred from homology"/>
<dbReference type="PATRIC" id="fig|882211.3.peg.2431"/>
<organism evidence="7 8">
    <name type="scientific">Pseudomonas deceptionensis</name>
    <dbReference type="NCBI Taxonomy" id="882211"/>
    <lineage>
        <taxon>Bacteria</taxon>
        <taxon>Pseudomonadati</taxon>
        <taxon>Pseudomonadota</taxon>
        <taxon>Gammaproteobacteria</taxon>
        <taxon>Pseudomonadales</taxon>
        <taxon>Pseudomonadaceae</taxon>
        <taxon>Pseudomonas</taxon>
    </lineage>
</organism>
<dbReference type="PANTHER" id="PTHR33420:SF3">
    <property type="entry name" value="FIMBRIAL SUBUNIT ELFA"/>
    <property type="match status" value="1"/>
</dbReference>
<comment type="similarity">
    <text evidence="2">Belongs to the fimbrial protein family.</text>
</comment>
<evidence type="ECO:0000256" key="2">
    <source>
        <dbReference type="ARBA" id="ARBA00006671"/>
    </source>
</evidence>
<dbReference type="AlphaFoldDB" id="A0A0J6GFN5"/>
<dbReference type="InterPro" id="IPR050263">
    <property type="entry name" value="Bact_Fimbrial_Adh_Pro"/>
</dbReference>
<evidence type="ECO:0000256" key="4">
    <source>
        <dbReference type="ARBA" id="ARBA00023263"/>
    </source>
</evidence>
<evidence type="ECO:0000256" key="1">
    <source>
        <dbReference type="ARBA" id="ARBA00004561"/>
    </source>
</evidence>
<evidence type="ECO:0000256" key="3">
    <source>
        <dbReference type="ARBA" id="ARBA00022729"/>
    </source>
</evidence>
<feature type="signal peptide" evidence="5">
    <location>
        <begin position="1"/>
        <end position="18"/>
    </location>
</feature>
<keyword evidence="4" id="KW-0281">Fimbrium</keyword>
<feature type="domain" description="Fimbrial-type adhesion" evidence="6">
    <location>
        <begin position="25"/>
        <end position="158"/>
    </location>
</feature>
<dbReference type="PANTHER" id="PTHR33420">
    <property type="entry name" value="FIMBRIAL SUBUNIT ELFA-RELATED"/>
    <property type="match status" value="1"/>
</dbReference>
<keyword evidence="3 5" id="KW-0732">Signal</keyword>
<keyword evidence="8" id="KW-1185">Reference proteome</keyword>
<name>A0A0J6GFN5_PSEDM</name>
<dbReference type="InterPro" id="IPR036937">
    <property type="entry name" value="Adhesion_dom_fimbrial_sf"/>
</dbReference>
<dbReference type="EMBL" id="FNUD01000002">
    <property type="protein sequence ID" value="SEE14938.1"/>
    <property type="molecule type" value="Genomic_DNA"/>
</dbReference>
<dbReference type="SUPFAM" id="SSF49401">
    <property type="entry name" value="Bacterial adhesins"/>
    <property type="match status" value="1"/>
</dbReference>